<dbReference type="InterPro" id="IPR005467">
    <property type="entry name" value="His_kinase_dom"/>
</dbReference>
<proteinExistence type="predicted"/>
<keyword evidence="6 10" id="KW-0418">Kinase</keyword>
<dbReference type="PANTHER" id="PTHR45436">
    <property type="entry name" value="SENSOR HISTIDINE KINASE YKOH"/>
    <property type="match status" value="1"/>
</dbReference>
<sequence>MKLLSRTIINYFWLTIGVLLVTGFLLYGFLYLQIYEEIKEQLQLQESMVTKEISQGRKVNFPLVKTEIVPTEHLMINPVFKDTLIYDDIQKKDEGYYILRQPRLINGQVYMIEVMTTHIGWDGYSKAIIFIFVLIAIMIVVVGSIINYFSNRKLLWPFLQNLERLKLYSVSSNEKLELVGSNISEFKEFNLAINELTERAKGEYQALKEFTENASHEIQTPLSIVRTRLESISQYPLDEDMARYISDAKAAIGRLSKVNKGLLLLAKIENQVFPDEGALDLKKTILQQVEQLEDIIKHRNIDLKLELTAHEVKASPLLMEVLISNLLSNMLDYATPGATSTIKLDNNGFTFSNPGYPLDFEESKLFTRFGKKKVGYTGNGLGLPIVKQVCKRYRWDITYRFDRGYHVFKIVFLPAVDQ</sequence>
<evidence type="ECO:0000256" key="3">
    <source>
        <dbReference type="ARBA" id="ARBA00022553"/>
    </source>
</evidence>
<dbReference type="Proteomes" id="UP000291819">
    <property type="component" value="Unassembled WGS sequence"/>
</dbReference>
<keyword evidence="11" id="KW-1185">Reference proteome</keyword>
<dbReference type="AlphaFoldDB" id="A0A4Q9HAG1"/>
<dbReference type="Gene3D" id="1.10.287.130">
    <property type="match status" value="1"/>
</dbReference>
<keyword evidence="4" id="KW-0808">Transferase</keyword>
<accession>A0A4Q9HAG1</accession>
<comment type="caution">
    <text evidence="10">The sequence shown here is derived from an EMBL/GenBank/DDBJ whole genome shotgun (WGS) entry which is preliminary data.</text>
</comment>
<keyword evidence="3" id="KW-0597">Phosphoprotein</keyword>
<feature type="domain" description="Histidine kinase" evidence="9">
    <location>
        <begin position="213"/>
        <end position="417"/>
    </location>
</feature>
<evidence type="ECO:0000256" key="4">
    <source>
        <dbReference type="ARBA" id="ARBA00022679"/>
    </source>
</evidence>
<dbReference type="SMART" id="SM00388">
    <property type="entry name" value="HisKA"/>
    <property type="match status" value="1"/>
</dbReference>
<dbReference type="InterPro" id="IPR050428">
    <property type="entry name" value="TCS_sensor_his_kinase"/>
</dbReference>
<dbReference type="InterPro" id="IPR036097">
    <property type="entry name" value="HisK_dim/P_sf"/>
</dbReference>
<organism evidence="10 11">
    <name type="scientific">Pedobacter kyonggii</name>
    <dbReference type="NCBI Taxonomy" id="1926871"/>
    <lineage>
        <taxon>Bacteria</taxon>
        <taxon>Pseudomonadati</taxon>
        <taxon>Bacteroidota</taxon>
        <taxon>Sphingobacteriia</taxon>
        <taxon>Sphingobacteriales</taxon>
        <taxon>Sphingobacteriaceae</taxon>
        <taxon>Pedobacter</taxon>
    </lineage>
</organism>
<evidence type="ECO:0000256" key="1">
    <source>
        <dbReference type="ARBA" id="ARBA00000085"/>
    </source>
</evidence>
<dbReference type="GO" id="GO:0000155">
    <property type="term" value="F:phosphorelay sensor kinase activity"/>
    <property type="evidence" value="ECO:0007669"/>
    <property type="project" value="InterPro"/>
</dbReference>
<dbReference type="SUPFAM" id="SSF55874">
    <property type="entry name" value="ATPase domain of HSP90 chaperone/DNA topoisomerase II/histidine kinase"/>
    <property type="match status" value="1"/>
</dbReference>
<reference evidence="10 11" key="1">
    <citation type="submission" date="2019-02" db="EMBL/GenBank/DDBJ databases">
        <title>Pedobacter kyonggii whole genome sequence analysis.</title>
        <authorList>
            <person name="Dahal R.H."/>
        </authorList>
    </citation>
    <scope>NUCLEOTIDE SEQUENCE [LARGE SCALE GENOMIC DNA]</scope>
    <source>
        <strain evidence="10 11">K-4-11-1</strain>
    </source>
</reference>
<name>A0A4Q9HAG1_9SPHI</name>
<feature type="transmembrane region" description="Helical" evidence="8">
    <location>
        <begin position="12"/>
        <end position="34"/>
    </location>
</feature>
<evidence type="ECO:0000259" key="9">
    <source>
        <dbReference type="PROSITE" id="PS50109"/>
    </source>
</evidence>
<evidence type="ECO:0000256" key="5">
    <source>
        <dbReference type="ARBA" id="ARBA00022692"/>
    </source>
</evidence>
<evidence type="ECO:0000256" key="8">
    <source>
        <dbReference type="SAM" id="Phobius"/>
    </source>
</evidence>
<comment type="catalytic activity">
    <reaction evidence="1">
        <text>ATP + protein L-histidine = ADP + protein N-phospho-L-histidine.</text>
        <dbReference type="EC" id="2.7.13.3"/>
    </reaction>
</comment>
<keyword evidence="8" id="KW-0472">Membrane</keyword>
<dbReference type="Pfam" id="PF00512">
    <property type="entry name" value="HisKA"/>
    <property type="match status" value="1"/>
</dbReference>
<gene>
    <name evidence="10" type="ORF">EYS08_15995</name>
</gene>
<evidence type="ECO:0000256" key="2">
    <source>
        <dbReference type="ARBA" id="ARBA00012438"/>
    </source>
</evidence>
<dbReference type="RefSeq" id="WP_131030971.1">
    <property type="nucleotide sequence ID" value="NZ_SIXF01000016.1"/>
</dbReference>
<evidence type="ECO:0000313" key="11">
    <source>
        <dbReference type="Proteomes" id="UP000291819"/>
    </source>
</evidence>
<dbReference type="Pfam" id="PF02518">
    <property type="entry name" value="HATPase_c"/>
    <property type="match status" value="1"/>
</dbReference>
<dbReference type="EC" id="2.7.13.3" evidence="2"/>
<dbReference type="PROSITE" id="PS50109">
    <property type="entry name" value="HIS_KIN"/>
    <property type="match status" value="1"/>
</dbReference>
<dbReference type="GO" id="GO:0005886">
    <property type="term" value="C:plasma membrane"/>
    <property type="evidence" value="ECO:0007669"/>
    <property type="project" value="TreeGrafter"/>
</dbReference>
<dbReference type="EMBL" id="SIXF01000016">
    <property type="protein sequence ID" value="TBO41032.1"/>
    <property type="molecule type" value="Genomic_DNA"/>
</dbReference>
<evidence type="ECO:0000256" key="6">
    <source>
        <dbReference type="ARBA" id="ARBA00022777"/>
    </source>
</evidence>
<dbReference type="SUPFAM" id="SSF47384">
    <property type="entry name" value="Homodimeric domain of signal transducing histidine kinase"/>
    <property type="match status" value="1"/>
</dbReference>
<dbReference type="InterPro" id="IPR036890">
    <property type="entry name" value="HATPase_C_sf"/>
</dbReference>
<keyword evidence="5 8" id="KW-0812">Transmembrane</keyword>
<dbReference type="OrthoDB" id="1522504at2"/>
<dbReference type="PANTHER" id="PTHR45436:SF5">
    <property type="entry name" value="SENSOR HISTIDINE KINASE TRCS"/>
    <property type="match status" value="1"/>
</dbReference>
<dbReference type="InterPro" id="IPR003594">
    <property type="entry name" value="HATPase_dom"/>
</dbReference>
<evidence type="ECO:0000313" key="10">
    <source>
        <dbReference type="EMBL" id="TBO41032.1"/>
    </source>
</evidence>
<evidence type="ECO:0000256" key="7">
    <source>
        <dbReference type="ARBA" id="ARBA00022989"/>
    </source>
</evidence>
<dbReference type="CDD" id="cd00082">
    <property type="entry name" value="HisKA"/>
    <property type="match status" value="1"/>
</dbReference>
<dbReference type="Gene3D" id="3.30.565.10">
    <property type="entry name" value="Histidine kinase-like ATPase, C-terminal domain"/>
    <property type="match status" value="1"/>
</dbReference>
<dbReference type="SMART" id="SM00387">
    <property type="entry name" value="HATPase_c"/>
    <property type="match status" value="1"/>
</dbReference>
<feature type="transmembrane region" description="Helical" evidence="8">
    <location>
        <begin position="127"/>
        <end position="149"/>
    </location>
</feature>
<dbReference type="InterPro" id="IPR003661">
    <property type="entry name" value="HisK_dim/P_dom"/>
</dbReference>
<protein>
    <recommendedName>
        <fullName evidence="2">histidine kinase</fullName>
        <ecNumber evidence="2">2.7.13.3</ecNumber>
    </recommendedName>
</protein>
<keyword evidence="7 8" id="KW-1133">Transmembrane helix</keyword>